<feature type="compositionally biased region" description="Low complexity" evidence="1">
    <location>
        <begin position="137"/>
        <end position="150"/>
    </location>
</feature>
<dbReference type="AlphaFoldDB" id="A0A345ZW32"/>
<protein>
    <submittedName>
        <fullName evidence="3">Flagellar hook-length control protein FliK</fullName>
    </submittedName>
</protein>
<reference evidence="3 4" key="1">
    <citation type="submission" date="2018-07" db="EMBL/GenBank/DDBJ databases">
        <authorList>
            <person name="Quirk P.G."/>
            <person name="Krulwich T.A."/>
        </authorList>
    </citation>
    <scope>NUCLEOTIDE SEQUENCE [LARGE SCALE GENOMIC DNA]</scope>
    <source>
        <strain evidence="3 4">CC-BB4</strain>
    </source>
</reference>
<feature type="compositionally biased region" description="Basic and acidic residues" evidence="1">
    <location>
        <begin position="219"/>
        <end position="229"/>
    </location>
</feature>
<keyword evidence="4" id="KW-1185">Reference proteome</keyword>
<dbReference type="RefSeq" id="WP_115691447.1">
    <property type="nucleotide sequence ID" value="NZ_CP031417.1"/>
</dbReference>
<keyword evidence="3" id="KW-0966">Cell projection</keyword>
<proteinExistence type="predicted"/>
<feature type="compositionally biased region" description="Low complexity" evidence="1">
    <location>
        <begin position="311"/>
        <end position="332"/>
    </location>
</feature>
<gene>
    <name evidence="3" type="ORF">DW352_11750</name>
</gene>
<dbReference type="KEGG" id="ptaw:DW352_11750"/>
<dbReference type="OrthoDB" id="7203912at2"/>
<evidence type="ECO:0000313" key="3">
    <source>
        <dbReference type="EMBL" id="AXK81129.1"/>
    </source>
</evidence>
<evidence type="ECO:0000313" key="4">
    <source>
        <dbReference type="Proteomes" id="UP000254889"/>
    </source>
</evidence>
<evidence type="ECO:0000256" key="1">
    <source>
        <dbReference type="SAM" id="MobiDB-lite"/>
    </source>
</evidence>
<dbReference type="Gene3D" id="3.30.750.140">
    <property type="match status" value="1"/>
</dbReference>
<dbReference type="InterPro" id="IPR021136">
    <property type="entry name" value="Flagellar_hook_control-like_C"/>
</dbReference>
<evidence type="ECO:0000259" key="2">
    <source>
        <dbReference type="Pfam" id="PF02120"/>
    </source>
</evidence>
<feature type="compositionally biased region" description="Basic and acidic residues" evidence="1">
    <location>
        <begin position="269"/>
        <end position="296"/>
    </location>
</feature>
<keyword evidence="3" id="KW-0282">Flagellum</keyword>
<feature type="domain" description="Flagellar hook-length control protein-like C-terminal" evidence="2">
    <location>
        <begin position="354"/>
        <end position="431"/>
    </location>
</feature>
<dbReference type="CDD" id="cd17470">
    <property type="entry name" value="T3SS_Flik_C"/>
    <property type="match status" value="1"/>
</dbReference>
<feature type="compositionally biased region" description="Basic and acidic residues" evidence="1">
    <location>
        <begin position="126"/>
        <end position="136"/>
    </location>
</feature>
<feature type="compositionally biased region" description="Low complexity" evidence="1">
    <location>
        <begin position="44"/>
        <end position="53"/>
    </location>
</feature>
<organism evidence="3 4">
    <name type="scientific">Pseudolabrys taiwanensis</name>
    <dbReference type="NCBI Taxonomy" id="331696"/>
    <lineage>
        <taxon>Bacteria</taxon>
        <taxon>Pseudomonadati</taxon>
        <taxon>Pseudomonadota</taxon>
        <taxon>Alphaproteobacteria</taxon>
        <taxon>Hyphomicrobiales</taxon>
        <taxon>Xanthobacteraceae</taxon>
        <taxon>Pseudolabrys</taxon>
    </lineage>
</organism>
<sequence length="481" mass="49015">MPHIESASKSHAPKASYAPSSHQPKVADSGRGTFESMLDDNAADAKAAVKDANQGAAADRPPQTPAPKAKSDNKTVDASKSADEPAPKTATPDQPQAQDAGKPVDPAAVAAETDAVAATVGTDASTDSKSDSDKPATDPTATADAANAVPVVPTVPAVPVVPVAPVATVVPTLTPADAQPTQPQAADQAAEAAPVIAAVAGQPQVQKGDPAGAAVATDDTGKTVAKDGNDQPAKTEQAADGDQVAAQSEQQAPVDADKAKAPHAAPSKTDLEHIARARGEGSDKTDATSGRGKSDQADMSAATPKTAGDVPTQTMQPAHQTQAAAPTPTVTHTQPTAQVPVAVPLAAVAVTIANKAVAGARELEIRLDPPELGRIEVRMHVDRDGNVTSRLIADRQDTLDLLKRDSSGLARALQDAGLKTSDNGLQFSLRDQSLAQHQQQNDGSGKSNTLFVQDETLPVVDVPVQNYGRLVGRGSGLDIRV</sequence>
<dbReference type="EMBL" id="CP031417">
    <property type="protein sequence ID" value="AXK81129.1"/>
    <property type="molecule type" value="Genomic_DNA"/>
</dbReference>
<dbReference type="InterPro" id="IPR038610">
    <property type="entry name" value="FliK-like_C_sf"/>
</dbReference>
<feature type="compositionally biased region" description="Low complexity" evidence="1">
    <location>
        <begin position="104"/>
        <end position="125"/>
    </location>
</feature>
<dbReference type="Proteomes" id="UP000254889">
    <property type="component" value="Chromosome"/>
</dbReference>
<keyword evidence="3" id="KW-0969">Cilium</keyword>
<feature type="region of interest" description="Disordered" evidence="1">
    <location>
        <begin position="203"/>
        <end position="332"/>
    </location>
</feature>
<feature type="compositionally biased region" description="Basic and acidic residues" evidence="1">
    <location>
        <begin position="69"/>
        <end position="86"/>
    </location>
</feature>
<dbReference type="Pfam" id="PF02120">
    <property type="entry name" value="Flg_hook"/>
    <property type="match status" value="1"/>
</dbReference>
<name>A0A345ZW32_9HYPH</name>
<accession>A0A345ZW32</accession>
<feature type="region of interest" description="Disordered" evidence="1">
    <location>
        <begin position="1"/>
        <end position="150"/>
    </location>
</feature>